<keyword evidence="2" id="KW-0677">Repeat</keyword>
<dbReference type="InterPro" id="IPR056810">
    <property type="entry name" value="GNC1-like_N"/>
</dbReference>
<dbReference type="SUPFAM" id="SSF48371">
    <property type="entry name" value="ARM repeat"/>
    <property type="match status" value="3"/>
</dbReference>
<feature type="repeat" description="HEAT" evidence="3">
    <location>
        <begin position="1657"/>
        <end position="1695"/>
    </location>
</feature>
<feature type="repeat" description="HEAT" evidence="3">
    <location>
        <begin position="1381"/>
        <end position="1419"/>
    </location>
</feature>
<gene>
    <name evidence="5" type="ORF">Esi_0029_0108</name>
</gene>
<evidence type="ECO:0000256" key="3">
    <source>
        <dbReference type="PROSITE-ProRule" id="PRU00103"/>
    </source>
</evidence>
<dbReference type="OMA" id="CARAIMS"/>
<dbReference type="InterPro" id="IPR021133">
    <property type="entry name" value="HEAT_type_2"/>
</dbReference>
<dbReference type="GO" id="GO:0005829">
    <property type="term" value="C:cytosol"/>
    <property type="evidence" value="ECO:0007669"/>
    <property type="project" value="TreeGrafter"/>
</dbReference>
<dbReference type="STRING" id="2880.D7FVD2"/>
<protein>
    <recommendedName>
        <fullName evidence="4">TOG domain-containing protein</fullName>
    </recommendedName>
</protein>
<keyword evidence="6" id="KW-1185">Reference proteome</keyword>
<dbReference type="Proteomes" id="UP000002630">
    <property type="component" value="Linkage Group LG17"/>
</dbReference>
<dbReference type="GO" id="GO:0034198">
    <property type="term" value="P:cellular response to amino acid starvation"/>
    <property type="evidence" value="ECO:0007669"/>
    <property type="project" value="TreeGrafter"/>
</dbReference>
<reference evidence="5 6" key="1">
    <citation type="journal article" date="2010" name="Nature">
        <title>The Ectocarpus genome and the independent evolution of multicellularity in brown algae.</title>
        <authorList>
            <person name="Cock J.M."/>
            <person name="Sterck L."/>
            <person name="Rouze P."/>
            <person name="Scornet D."/>
            <person name="Allen A.E."/>
            <person name="Amoutzias G."/>
            <person name="Anthouard V."/>
            <person name="Artiguenave F."/>
            <person name="Aury J.M."/>
            <person name="Badger J.H."/>
            <person name="Beszteri B."/>
            <person name="Billiau K."/>
            <person name="Bonnet E."/>
            <person name="Bothwell J.H."/>
            <person name="Bowler C."/>
            <person name="Boyen C."/>
            <person name="Brownlee C."/>
            <person name="Carrano C.J."/>
            <person name="Charrier B."/>
            <person name="Cho G.Y."/>
            <person name="Coelho S.M."/>
            <person name="Collen J."/>
            <person name="Corre E."/>
            <person name="Da Silva C."/>
            <person name="Delage L."/>
            <person name="Delaroque N."/>
            <person name="Dittami S.M."/>
            <person name="Doulbeau S."/>
            <person name="Elias M."/>
            <person name="Farnham G."/>
            <person name="Gachon C.M."/>
            <person name="Gschloessl B."/>
            <person name="Heesch S."/>
            <person name="Jabbari K."/>
            <person name="Jubin C."/>
            <person name="Kawai H."/>
            <person name="Kimura K."/>
            <person name="Kloareg B."/>
            <person name="Kupper F.C."/>
            <person name="Lang D."/>
            <person name="Le Bail A."/>
            <person name="Leblanc C."/>
            <person name="Lerouge P."/>
            <person name="Lohr M."/>
            <person name="Lopez P.J."/>
            <person name="Martens C."/>
            <person name="Maumus F."/>
            <person name="Michel G."/>
            <person name="Miranda-Saavedra D."/>
            <person name="Morales J."/>
            <person name="Moreau H."/>
            <person name="Motomura T."/>
            <person name="Nagasato C."/>
            <person name="Napoli C.A."/>
            <person name="Nelson D.R."/>
            <person name="Nyvall-Collen P."/>
            <person name="Peters A.F."/>
            <person name="Pommier C."/>
            <person name="Potin P."/>
            <person name="Poulain J."/>
            <person name="Quesneville H."/>
            <person name="Read B."/>
            <person name="Rensing S.A."/>
            <person name="Ritter A."/>
            <person name="Rousvoal S."/>
            <person name="Samanta M."/>
            <person name="Samson G."/>
            <person name="Schroeder D.C."/>
            <person name="Segurens B."/>
            <person name="Strittmatter M."/>
            <person name="Tonon T."/>
            <person name="Tregear J.W."/>
            <person name="Valentin K."/>
            <person name="von Dassow P."/>
            <person name="Yamagishi T."/>
            <person name="Van de Peer Y."/>
            <person name="Wincker P."/>
        </authorList>
    </citation>
    <scope>NUCLEOTIDE SEQUENCE [LARGE SCALE GENOMIC DNA]</scope>
    <source>
        <strain evidence="6">Ec32 / CCAP1310/4</strain>
    </source>
</reference>
<dbReference type="InterPro" id="IPR034085">
    <property type="entry name" value="TOG"/>
</dbReference>
<dbReference type="PANTHER" id="PTHR23346:SF7">
    <property type="entry name" value="STALLED RIBOSOME SENSOR GCN1"/>
    <property type="match status" value="1"/>
</dbReference>
<name>D7FVD2_ECTSI</name>
<sequence>MQASFDFSHCRAYWIYYVQTYLLRSSQLDARWFAGSIKQRLLAVYIRYALATKGGCDKHKLASFSTLLASLTPDDFSGAVQPVLEKLQKKNPDSILLAVASLVKHVRIDLSTHVGIFLPPLLRQLRSSKEDVRRIAVELMGDFAKRCGDPEALQLMVLELSGVLAGKSGVMAQWYQRHSVFLALEGVRGGVVSSEMPMSRATELALGAVDGLLPAVEKESHEDTRAVGVGCLTRWALLLDTIPPKILASLKNGLGSAARHTATIFAAAACELSGCPRLRAQLLSLMPDLLARVELGSKKPNAFHPDAIYSAKVVLEVSAAHQDWVERINEAFPWHALMDQGSFLFPAGVLAPPFADVSLTGDAAGPLAPHVCVALCHVLSLASKLVGGQSQRDVQPFSEAASLAVVQCLVLPNQEVRRVATETAVTVCNLVGGSQATLLKSCQQVITTHAAAAATAKIVKTLPSSSKEDAKPVLPPANRFAAALCCILGSSAPSGVLAIALLLSHHPLVCHSAKGAISLWGGILRRAFGGVGGMESCLEDSAVAASVASDLVSAMQGDAMYDRLSAQWALASLGTTCGAGGSQIVADRLFPALLTVLEDGELRTLSTTDVNIFFTPANVAYALPASQKKPVATASKNAIRRGMDAEEAEWEERVRAEIVSKDRKKGQSGGSISGKGPMERAEAEALAQVLQEEGAIRDRVRRIRDRAQASLVGLKLGFRACPDLGFGCIPLALPVLVPLMGWKLLEQEAQDCVEALASTASNELPGCSSLIASSLRAVQLFPGAAGRFAVLNACLDSIEQACLSGVNGETPLAQPALALVFPVLREVLNNPPSTAQCSRALKVVSIHANMEGGAATGKTVLRGLRMFMIEGILNVVDRFPQMEPTPDAVLASICTAPALDASEWGPLLGSAGLLSEARHVRLASLESVMMMVLDGQALSDNPLVESRLWLCRFDADEDNAELADEVWNARGAPLSSSFSGPLMALLSDSKAHVRESTARALAGGMLQHPTSGSAFLKRLYGLYSTHAPPPAAEKSDSKLDMDKFFAAPMGAETSSESKVDAGWPARAGVAVALKAIGEARAFDDGSSTSVYEAFAFLVEHGIADYSARVRGHMLAAGVAVISTYGGGCAVQFLRPCEAVMAESPRKSEDAQCMDWRREGVVVFMGCAAKHLDKEDPKVVSIVQTLVGALATPSEAVQIAVSDCLAPLMKIPVVKERGPELLKTLLSRCVGGRSYGERRGAAFGVAAVVKGLGIATIKKHQVISTLEAACKGSSFQGKQGALCAFECMCVRLALLFEPYVIVILPHLLKCFGDSSNYVREAAHDCARAIMSKLSAHGVKLILPAILKSLSDPAWRTKQGAIELLGSMAYCAPRQLADSLPLIVPKLTDAFADTHPKVRDSGRKALEDIGSVIRNPEVAGLSMTLMSALSDPSKYTRGALEALLACEFMHSIDAPSLALLVPVLQRGLKDRSADVKRKAALITGNTCTMISEAKDLLPYLSAILPGLKATCIDPIPDVRATAAKALAALVRGMGEDKVGDVVPWLIETLKADSSSSERSGGAQALSEVLVVLGVPRTSSVLGDLLPLAAHPKGSVREGVLWVLCFLPGAMGKDFAPIIPSSLPVVLAGLSDEVEAVREVALRSGQVLVSTHGKTHADQLLPALEDGLFDDNWRIRQSSVQLLGDLLYLIGDTKEVALDEGAVEDDARGSTRAGEAIEEALGLDRRNSILASLYLIRSDTSAVVRQSALQVWKTVVPNTPKALREILPLLINQIVTALASGNPDKRTVAGRALGDIVKKLGDQVLPEVVPFLREGLEAGNENMRQGVCLGLAEIMDCATPRQVEEFIDTLVPAIQDALCDPSAEVREQSAQAFHSLYKAVGVRSIEHVVPSLLKELGQEGDSERASSGRERAVFGLKEVLQLRPRDLLPYLIPKLVSLPIPIAHARALGAVAEVTGGSIHSHLAVIIPALVSELARTDGSVDLTDGSGAMERREALKQAASTLVSTVENVGVNWLCNEMTRLMSSKEPQQRKWSAWLVEQFLRGTEAEFEGRIPQLLKELLQRLVDAEQAVLSAVWSALKALNARVSAEELVPHLTFARSIIASIVSDARHRRGGGGAGSEFYLPGVNIPKGLEPLLPMYQQGLMYGSPEVREAAAAGIGELVDVTSLKYLQPFLIKITGPLIRIVGDRFPPGVKAAILQTLGLLLRKGGASLKPFVPQLQTTFVKALGDSSRVVRKQGRGALGQLMGLTTRVDPLISDLASGASSAAEAAIKETMLEALVEVLELAGSKASPGTIEHAIQALELMQDEKDETVRGAAVRGLGLANKLAQR</sequence>
<dbReference type="Gene3D" id="1.25.10.10">
    <property type="entry name" value="Leucine-rich Repeat Variant"/>
    <property type="match status" value="6"/>
</dbReference>
<evidence type="ECO:0000256" key="1">
    <source>
        <dbReference type="ARBA" id="ARBA00007366"/>
    </source>
</evidence>
<dbReference type="OrthoDB" id="5148094at2759"/>
<evidence type="ECO:0000313" key="5">
    <source>
        <dbReference type="EMBL" id="CBJ26304.1"/>
    </source>
</evidence>
<dbReference type="InParanoid" id="D7FVD2"/>
<feature type="repeat" description="HEAT" evidence="3">
    <location>
        <begin position="1501"/>
        <end position="1538"/>
    </location>
</feature>
<comment type="similarity">
    <text evidence="1">Belongs to the GCN1 family.</text>
</comment>
<dbReference type="EMBL" id="FN649742">
    <property type="protein sequence ID" value="CBJ26304.1"/>
    <property type="molecule type" value="Genomic_DNA"/>
</dbReference>
<dbReference type="GO" id="GO:0019887">
    <property type="term" value="F:protein kinase regulator activity"/>
    <property type="evidence" value="ECO:0007669"/>
    <property type="project" value="TreeGrafter"/>
</dbReference>
<dbReference type="eggNOG" id="KOG1242">
    <property type="taxonomic scope" value="Eukaryota"/>
</dbReference>
<dbReference type="Pfam" id="PF24984">
    <property type="entry name" value="HEAT_EF3_GNC1"/>
    <property type="match status" value="1"/>
</dbReference>
<dbReference type="Pfam" id="PF24993">
    <property type="entry name" value="GNC1_N"/>
    <property type="match status" value="1"/>
</dbReference>
<evidence type="ECO:0000313" key="6">
    <source>
        <dbReference type="Proteomes" id="UP000002630"/>
    </source>
</evidence>
<dbReference type="InterPro" id="IPR000357">
    <property type="entry name" value="HEAT"/>
</dbReference>
<proteinExistence type="inferred from homology"/>
<dbReference type="InterPro" id="IPR016024">
    <property type="entry name" value="ARM-type_fold"/>
</dbReference>
<feature type="repeat" description="HEAT" evidence="3">
    <location>
        <begin position="1847"/>
        <end position="1884"/>
    </location>
</feature>
<dbReference type="InterPro" id="IPR057546">
    <property type="entry name" value="HEAT_GCN1"/>
</dbReference>
<dbReference type="Pfam" id="PF24987">
    <property type="entry name" value="HEAT_EF3_N"/>
    <property type="match status" value="1"/>
</dbReference>
<accession>D7FVD2</accession>
<dbReference type="EMBL" id="FN648475">
    <property type="protein sequence ID" value="CBJ26304.1"/>
    <property type="molecule type" value="Genomic_DNA"/>
</dbReference>
<evidence type="ECO:0000259" key="4">
    <source>
        <dbReference type="SMART" id="SM01349"/>
    </source>
</evidence>
<feature type="domain" description="TOG" evidence="4">
    <location>
        <begin position="1207"/>
        <end position="1440"/>
    </location>
</feature>
<dbReference type="Pfam" id="PF02985">
    <property type="entry name" value="HEAT"/>
    <property type="match status" value="2"/>
</dbReference>
<dbReference type="SMART" id="SM01349">
    <property type="entry name" value="TOG"/>
    <property type="match status" value="2"/>
</dbReference>
<dbReference type="PROSITE" id="PS50077">
    <property type="entry name" value="HEAT_REPEAT"/>
    <property type="match status" value="4"/>
</dbReference>
<feature type="domain" description="TOG" evidence="4">
    <location>
        <begin position="1655"/>
        <end position="1910"/>
    </location>
</feature>
<dbReference type="InterPro" id="IPR011989">
    <property type="entry name" value="ARM-like"/>
</dbReference>
<dbReference type="GO" id="GO:0006417">
    <property type="term" value="P:regulation of translation"/>
    <property type="evidence" value="ECO:0007669"/>
    <property type="project" value="TreeGrafter"/>
</dbReference>
<dbReference type="Pfam" id="PF23271">
    <property type="entry name" value="HEAT_GCN1"/>
    <property type="match status" value="1"/>
</dbReference>
<evidence type="ECO:0000256" key="2">
    <source>
        <dbReference type="ARBA" id="ARBA00022737"/>
    </source>
</evidence>
<organism evidence="5 6">
    <name type="scientific">Ectocarpus siliculosus</name>
    <name type="common">Brown alga</name>
    <name type="synonym">Conferva siliculosa</name>
    <dbReference type="NCBI Taxonomy" id="2880"/>
    <lineage>
        <taxon>Eukaryota</taxon>
        <taxon>Sar</taxon>
        <taxon>Stramenopiles</taxon>
        <taxon>Ochrophyta</taxon>
        <taxon>PX clade</taxon>
        <taxon>Phaeophyceae</taxon>
        <taxon>Ectocarpales</taxon>
        <taxon>Ectocarpaceae</taxon>
        <taxon>Ectocarpus</taxon>
    </lineage>
</organism>
<dbReference type="PANTHER" id="PTHR23346">
    <property type="entry name" value="TRANSLATIONAL ACTIVATOR GCN1-RELATED"/>
    <property type="match status" value="1"/>
</dbReference>